<feature type="region of interest" description="Disordered" evidence="3">
    <location>
        <begin position="315"/>
        <end position="342"/>
    </location>
</feature>
<dbReference type="AlphaFoldDB" id="A0A7R9A2N4"/>
<name>A0A7R9A2N4_9CRUS</name>
<dbReference type="InterPro" id="IPR027417">
    <property type="entry name" value="P-loop_NTPase"/>
</dbReference>
<dbReference type="PANTHER" id="PTHR32046:SF14">
    <property type="match status" value="1"/>
</dbReference>
<evidence type="ECO:0000256" key="2">
    <source>
        <dbReference type="SAM" id="Coils"/>
    </source>
</evidence>
<accession>A0A7R9A2N4</accession>
<dbReference type="Pfam" id="PF00735">
    <property type="entry name" value="Septin"/>
    <property type="match status" value="1"/>
</dbReference>
<evidence type="ECO:0000259" key="4">
    <source>
        <dbReference type="Pfam" id="PF00735"/>
    </source>
</evidence>
<gene>
    <name evidence="5" type="ORF">DSTB1V02_LOCUS3777</name>
</gene>
<feature type="compositionally biased region" description="Acidic residues" evidence="3">
    <location>
        <begin position="328"/>
        <end position="338"/>
    </location>
</feature>
<dbReference type="SUPFAM" id="SSF52540">
    <property type="entry name" value="P-loop containing nucleoside triphosphate hydrolases"/>
    <property type="match status" value="1"/>
</dbReference>
<keyword evidence="2" id="KW-0175">Coiled coil</keyword>
<evidence type="ECO:0000256" key="1">
    <source>
        <dbReference type="RuleBase" id="RU004560"/>
    </source>
</evidence>
<dbReference type="EMBL" id="CAJPEV010000515">
    <property type="protein sequence ID" value="CAG0886037.1"/>
    <property type="molecule type" value="Genomic_DNA"/>
</dbReference>
<proteinExistence type="inferred from homology"/>
<dbReference type="Proteomes" id="UP000677054">
    <property type="component" value="Unassembled WGS sequence"/>
</dbReference>
<dbReference type="InterPro" id="IPR030379">
    <property type="entry name" value="G_SEPTIN_dom"/>
</dbReference>
<feature type="domain" description="Septin-type G" evidence="4">
    <location>
        <begin position="43"/>
        <end position="127"/>
    </location>
</feature>
<dbReference type="EMBL" id="LR900032">
    <property type="protein sequence ID" value="CAD7243868.1"/>
    <property type="molecule type" value="Genomic_DNA"/>
</dbReference>
<dbReference type="PANTHER" id="PTHR32046">
    <property type="entry name" value="G DOMAIN-CONTAINING PROTEIN"/>
    <property type="match status" value="1"/>
</dbReference>
<evidence type="ECO:0000313" key="6">
    <source>
        <dbReference type="Proteomes" id="UP000677054"/>
    </source>
</evidence>
<comment type="similarity">
    <text evidence="1">Belongs to the TRAFAC class TrmE-Era-EngA-EngB-Septin-like GTPase superfamily. Septin GTPase family.</text>
</comment>
<protein>
    <recommendedName>
        <fullName evidence="4">Septin-type G domain-containing protein</fullName>
    </recommendedName>
</protein>
<organism evidence="5">
    <name type="scientific">Darwinula stevensoni</name>
    <dbReference type="NCBI Taxonomy" id="69355"/>
    <lineage>
        <taxon>Eukaryota</taxon>
        <taxon>Metazoa</taxon>
        <taxon>Ecdysozoa</taxon>
        <taxon>Arthropoda</taxon>
        <taxon>Crustacea</taxon>
        <taxon>Oligostraca</taxon>
        <taxon>Ostracoda</taxon>
        <taxon>Podocopa</taxon>
        <taxon>Podocopida</taxon>
        <taxon>Darwinulocopina</taxon>
        <taxon>Darwinuloidea</taxon>
        <taxon>Darwinulidae</taxon>
        <taxon>Darwinula</taxon>
    </lineage>
</organism>
<keyword evidence="6" id="KW-1185">Reference proteome</keyword>
<reference evidence="5" key="1">
    <citation type="submission" date="2020-11" db="EMBL/GenBank/DDBJ databases">
        <authorList>
            <person name="Tran Van P."/>
        </authorList>
    </citation>
    <scope>NUCLEOTIDE SEQUENCE</scope>
</reference>
<evidence type="ECO:0000256" key="3">
    <source>
        <dbReference type="SAM" id="MobiDB-lite"/>
    </source>
</evidence>
<evidence type="ECO:0000313" key="5">
    <source>
        <dbReference type="EMBL" id="CAD7243868.1"/>
    </source>
</evidence>
<sequence>MKKSCYTKDGYIYQLQARQMKSDLQNRVQKQEIGHTIPGEGVGKVLMLVGATGAGKSTLIHGMVNYAYGVKWNDDFRFKLTGEDDRIVKSEVHSQTNWISAYVLTKQKGMAFPYTLTVIDTPGFGNTEGIKKDDEVKNLILEFFSHDGHFGIDQLHGIGFVVPASGVRLTPMQAYIFDCVMSVFGNDVKEIIFLLATFADNTAPPVLNAVKEAKMPCRQMFKFNNSALFVNSKDIETKEFDHAYWKMGTKSFSDFFKSFQETEPVSLTLTKEVLRERRQLQVAFQDLKLQLDAALERLDTLRDVHAAVRQHGGQQFQANASDLSSETSETEADDEDDEARGRYLHTNPKISANDKRLLKRLAKDFNREMEKVHQLTKIYHERLYRLDQIALKPDPLGVSELVDKLIQEERFEKRLGFNQRIQYLQEAQTKADFVNFLQEFDPSKPYEEIDMTDFDQAHRNIESPNALIQKLQSLYGRGNVP</sequence>
<dbReference type="Gene3D" id="3.40.50.300">
    <property type="entry name" value="P-loop containing nucleotide triphosphate hydrolases"/>
    <property type="match status" value="1"/>
</dbReference>
<keyword evidence="1" id="KW-0342">GTP-binding</keyword>
<keyword evidence="1" id="KW-0547">Nucleotide-binding</keyword>
<dbReference type="GO" id="GO:0005525">
    <property type="term" value="F:GTP binding"/>
    <property type="evidence" value="ECO:0007669"/>
    <property type="project" value="UniProtKB-KW"/>
</dbReference>
<dbReference type="OrthoDB" id="2386367at2759"/>
<feature type="coiled-coil region" evidence="2">
    <location>
        <begin position="277"/>
        <end position="304"/>
    </location>
</feature>